<dbReference type="AlphaFoldDB" id="A0A561XF16"/>
<evidence type="ECO:0000256" key="7">
    <source>
        <dbReference type="ARBA" id="ARBA00022430"/>
    </source>
</evidence>
<gene>
    <name evidence="12" type="ORF">ATF69_3672</name>
</gene>
<evidence type="ECO:0000256" key="4">
    <source>
        <dbReference type="ARBA" id="ARBA00009845"/>
    </source>
</evidence>
<accession>A0A561XF16</accession>
<evidence type="ECO:0000313" key="13">
    <source>
        <dbReference type="Proteomes" id="UP000321485"/>
    </source>
</evidence>
<keyword evidence="10" id="KW-0100">Branched-chain amino acid biosynthesis</keyword>
<dbReference type="EMBL" id="VJWE01000016">
    <property type="protein sequence ID" value="TWG34667.1"/>
    <property type="molecule type" value="Genomic_DNA"/>
</dbReference>
<organism evidence="12 13">
    <name type="scientific">Acidovorax delafieldii</name>
    <name type="common">Pseudomonas delafieldii</name>
    <dbReference type="NCBI Taxonomy" id="47920"/>
    <lineage>
        <taxon>Bacteria</taxon>
        <taxon>Pseudomonadati</taxon>
        <taxon>Pseudomonadota</taxon>
        <taxon>Betaproteobacteria</taxon>
        <taxon>Burkholderiales</taxon>
        <taxon>Comamonadaceae</taxon>
        <taxon>Acidovorax</taxon>
    </lineage>
</organism>
<dbReference type="RefSeq" id="WP_146871858.1">
    <property type="nucleotide sequence ID" value="NZ_VJWE01000016.1"/>
</dbReference>
<evidence type="ECO:0000313" key="12">
    <source>
        <dbReference type="EMBL" id="TWG34667.1"/>
    </source>
</evidence>
<keyword evidence="8" id="KW-0028">Amino-acid biosynthesis</keyword>
<dbReference type="GeneID" id="51112713"/>
<dbReference type="InterPro" id="IPR004431">
    <property type="entry name" value="3-IsopropMal_deHydase_ssu"/>
</dbReference>
<evidence type="ECO:0000256" key="8">
    <source>
        <dbReference type="ARBA" id="ARBA00022605"/>
    </source>
</evidence>
<dbReference type="GO" id="GO:0009316">
    <property type="term" value="C:3-isopropylmalate dehydratase complex"/>
    <property type="evidence" value="ECO:0007669"/>
    <property type="project" value="InterPro"/>
</dbReference>
<keyword evidence="9" id="KW-0456">Lyase</keyword>
<evidence type="ECO:0000256" key="6">
    <source>
        <dbReference type="ARBA" id="ARBA00011998"/>
    </source>
</evidence>
<dbReference type="InterPro" id="IPR015928">
    <property type="entry name" value="Aconitase/3IPM_dehydase_swvl"/>
</dbReference>
<comment type="function">
    <text evidence="2">Catalyzes the isomerization between 2-isopropylmalate and 3-isopropylmalate, via the formation of 2-isopropylmaleate.</text>
</comment>
<dbReference type="Pfam" id="PF00694">
    <property type="entry name" value="Aconitase_C"/>
    <property type="match status" value="1"/>
</dbReference>
<proteinExistence type="inferred from homology"/>
<dbReference type="InterPro" id="IPR033940">
    <property type="entry name" value="IPMI_Swivel"/>
</dbReference>
<dbReference type="InterPro" id="IPR050075">
    <property type="entry name" value="LeuD"/>
</dbReference>
<dbReference type="Proteomes" id="UP000321485">
    <property type="component" value="Unassembled WGS sequence"/>
</dbReference>
<evidence type="ECO:0000256" key="10">
    <source>
        <dbReference type="ARBA" id="ARBA00023304"/>
    </source>
</evidence>
<feature type="domain" description="Aconitase A/isopropylmalate dehydratase small subunit swivel" evidence="11">
    <location>
        <begin position="8"/>
        <end position="119"/>
    </location>
</feature>
<dbReference type="NCBIfam" id="NF002458">
    <property type="entry name" value="PRK01641.1"/>
    <property type="match status" value="1"/>
</dbReference>
<evidence type="ECO:0000259" key="11">
    <source>
        <dbReference type="Pfam" id="PF00694"/>
    </source>
</evidence>
<comment type="similarity">
    <text evidence="4">Belongs to the LeuD family. LeuD type 1 subfamily.</text>
</comment>
<keyword evidence="7" id="KW-0432">Leucine biosynthesis</keyword>
<reference evidence="12 13" key="1">
    <citation type="journal article" date="2015" name="Stand. Genomic Sci.">
        <title>Genomic Encyclopedia of Bacterial and Archaeal Type Strains, Phase III: the genomes of soil and plant-associated and newly described type strains.</title>
        <authorList>
            <person name="Whitman W.B."/>
            <person name="Woyke T."/>
            <person name="Klenk H.P."/>
            <person name="Zhou Y."/>
            <person name="Lilburn T.G."/>
            <person name="Beck B.J."/>
            <person name="De Vos P."/>
            <person name="Vandamme P."/>
            <person name="Eisen J.A."/>
            <person name="Garrity G."/>
            <person name="Hugenholtz P."/>
            <person name="Kyrpides N.C."/>
        </authorList>
    </citation>
    <scope>NUCLEOTIDE SEQUENCE [LARGE SCALE GENOMIC DNA]</scope>
    <source>
        <strain evidence="12 13">DSM 64</strain>
    </source>
</reference>
<evidence type="ECO:0000256" key="9">
    <source>
        <dbReference type="ARBA" id="ARBA00023239"/>
    </source>
</evidence>
<comment type="catalytic activity">
    <reaction evidence="1">
        <text>(2R,3S)-3-isopropylmalate = (2S)-2-isopropylmalate</text>
        <dbReference type="Rhea" id="RHEA:32287"/>
        <dbReference type="ChEBI" id="CHEBI:1178"/>
        <dbReference type="ChEBI" id="CHEBI:35121"/>
        <dbReference type="EC" id="4.2.1.33"/>
    </reaction>
</comment>
<dbReference type="UniPathway" id="UPA00048">
    <property type="reaction ID" value="UER00071"/>
</dbReference>
<evidence type="ECO:0000256" key="3">
    <source>
        <dbReference type="ARBA" id="ARBA00004729"/>
    </source>
</evidence>
<dbReference type="PANTHER" id="PTHR43345">
    <property type="entry name" value="3-ISOPROPYLMALATE DEHYDRATASE SMALL SUBUNIT 2-RELATED-RELATED"/>
    <property type="match status" value="1"/>
</dbReference>
<dbReference type="PANTHER" id="PTHR43345:SF5">
    <property type="entry name" value="3-ISOPROPYLMALATE DEHYDRATASE SMALL SUBUNIT"/>
    <property type="match status" value="1"/>
</dbReference>
<dbReference type="GO" id="GO:0009098">
    <property type="term" value="P:L-leucine biosynthetic process"/>
    <property type="evidence" value="ECO:0007669"/>
    <property type="project" value="UniProtKB-UniPathway"/>
</dbReference>
<dbReference type="SUPFAM" id="SSF52016">
    <property type="entry name" value="LeuD/IlvD-like"/>
    <property type="match status" value="1"/>
</dbReference>
<comment type="subunit">
    <text evidence="5">Heterodimer of LeuC and LeuD.</text>
</comment>
<comment type="caution">
    <text evidence="12">The sequence shown here is derived from an EMBL/GenBank/DDBJ whole genome shotgun (WGS) entry which is preliminary data.</text>
</comment>
<dbReference type="NCBIfam" id="TIGR00171">
    <property type="entry name" value="leuD"/>
    <property type="match status" value="1"/>
</dbReference>
<dbReference type="EC" id="4.2.1.33" evidence="6"/>
<sequence length="221" mass="24229">MSADHHTIVHGQAALLDIANLDTDQIMPKQFLRGIDKSGLAPGLFYDLRFDGEGLPRPDFVLNQAAFQGVDVLIAGSNYGCGSSREHAVWGMQQYGFRAVVASSFGEIFYSNALNNRLLLAMVSEADVQAFKAQAAQLQGPLAITIDVQQRMVRSAGHSAQFVLSDRHQSMFLQGQDVIGASLAYADQIQAFAQRHWSAQPWVKDVALRTRARLQAQRAQG</sequence>
<dbReference type="CDD" id="cd01577">
    <property type="entry name" value="IPMI_Swivel"/>
    <property type="match status" value="1"/>
</dbReference>
<dbReference type="InterPro" id="IPR000573">
    <property type="entry name" value="AconitaseA/IPMdHydase_ssu_swvl"/>
</dbReference>
<protein>
    <recommendedName>
        <fullName evidence="6">3-isopropylmalate dehydratase</fullName>
        <ecNumber evidence="6">4.2.1.33</ecNumber>
    </recommendedName>
</protein>
<name>A0A561XF16_ACIDE</name>
<dbReference type="Gene3D" id="3.20.19.10">
    <property type="entry name" value="Aconitase, domain 4"/>
    <property type="match status" value="1"/>
</dbReference>
<evidence type="ECO:0000256" key="2">
    <source>
        <dbReference type="ARBA" id="ARBA00002695"/>
    </source>
</evidence>
<dbReference type="GO" id="GO:0003861">
    <property type="term" value="F:3-isopropylmalate dehydratase activity"/>
    <property type="evidence" value="ECO:0007669"/>
    <property type="project" value="UniProtKB-EC"/>
</dbReference>
<comment type="pathway">
    <text evidence="3">Amino-acid biosynthesis; L-leucine biosynthesis; L-leucine from 3-methyl-2-oxobutanoate: step 2/4.</text>
</comment>
<evidence type="ECO:0000256" key="1">
    <source>
        <dbReference type="ARBA" id="ARBA00000491"/>
    </source>
</evidence>
<evidence type="ECO:0000256" key="5">
    <source>
        <dbReference type="ARBA" id="ARBA00011271"/>
    </source>
</evidence>